<reference evidence="1" key="1">
    <citation type="submission" date="2016-05" db="EMBL/GenBank/DDBJ databases">
        <authorList>
            <person name="Lavstsen T."/>
            <person name="Jespersen J.S."/>
        </authorList>
    </citation>
    <scope>NUCLEOTIDE SEQUENCE [LARGE SCALE GENOMIC DNA]</scope>
</reference>
<organism evidence="1 4">
    <name type="scientific">Plasmodium ovale wallikeri</name>
    <dbReference type="NCBI Taxonomy" id="864142"/>
    <lineage>
        <taxon>Eukaryota</taxon>
        <taxon>Sar</taxon>
        <taxon>Alveolata</taxon>
        <taxon>Apicomplexa</taxon>
        <taxon>Aconoidasida</taxon>
        <taxon>Haemosporida</taxon>
        <taxon>Plasmodiidae</taxon>
        <taxon>Plasmodium</taxon>
        <taxon>Plasmodium (Plasmodium)</taxon>
    </lineage>
</organism>
<protein>
    <submittedName>
        <fullName evidence="1">Uncharacterized protein</fullName>
    </submittedName>
</protein>
<evidence type="ECO:0000313" key="3">
    <source>
        <dbReference type="Proteomes" id="UP000078550"/>
    </source>
</evidence>
<evidence type="ECO:0000313" key="2">
    <source>
        <dbReference type="EMBL" id="SBT34863.1"/>
    </source>
</evidence>
<dbReference type="AlphaFoldDB" id="A0A1A8YRZ5"/>
<dbReference type="EMBL" id="FLRD01000070">
    <property type="protein sequence ID" value="SBT34415.1"/>
    <property type="molecule type" value="Genomic_DNA"/>
</dbReference>
<evidence type="ECO:0000313" key="4">
    <source>
        <dbReference type="Proteomes" id="UP000078555"/>
    </source>
</evidence>
<dbReference type="EMBL" id="FLRE01000086">
    <property type="protein sequence ID" value="SBT34863.1"/>
    <property type="molecule type" value="Genomic_DNA"/>
</dbReference>
<dbReference type="Proteomes" id="UP000078555">
    <property type="component" value="Unassembled WGS sequence"/>
</dbReference>
<gene>
    <name evidence="1" type="ORF">POVWA1_022200</name>
    <name evidence="2" type="ORF">POVWA2_022020</name>
</gene>
<proteinExistence type="predicted"/>
<sequence length="76" mass="8885">MNSKRGIRGRGTFLLLPTFHPHTQTQSFWNSHIRGVFSDGREREKGKGEKEKFRHPPLKSTCIHSTADKRSYTFLR</sequence>
<dbReference type="Proteomes" id="UP000078550">
    <property type="component" value="Unassembled WGS sequence"/>
</dbReference>
<accession>A0A1A8YRZ5</accession>
<reference evidence="3 4" key="2">
    <citation type="submission" date="2016-05" db="EMBL/GenBank/DDBJ databases">
        <authorList>
            <person name="Naeem Raeece"/>
        </authorList>
    </citation>
    <scope>NUCLEOTIDE SEQUENCE [LARGE SCALE GENOMIC DNA]</scope>
</reference>
<keyword evidence="4" id="KW-1185">Reference proteome</keyword>
<name>A0A1A8YRZ5_PLAOA</name>
<evidence type="ECO:0000313" key="1">
    <source>
        <dbReference type="EMBL" id="SBT34415.1"/>
    </source>
</evidence>